<evidence type="ECO:0000256" key="1">
    <source>
        <dbReference type="SAM" id="Phobius"/>
    </source>
</evidence>
<proteinExistence type="predicted"/>
<keyword evidence="1" id="KW-0812">Transmembrane</keyword>
<feature type="transmembrane region" description="Helical" evidence="1">
    <location>
        <begin position="6"/>
        <end position="31"/>
    </location>
</feature>
<keyword evidence="1" id="KW-1133">Transmembrane helix</keyword>
<evidence type="ECO:0000313" key="3">
    <source>
        <dbReference type="WBParaSite" id="EN70_3347"/>
    </source>
</evidence>
<accession>A0A1I7VJT2</accession>
<feature type="transmembrane region" description="Helical" evidence="1">
    <location>
        <begin position="141"/>
        <end position="165"/>
    </location>
</feature>
<keyword evidence="1" id="KW-0472">Membrane</keyword>
<dbReference type="Proteomes" id="UP000095285">
    <property type="component" value="Unassembled WGS sequence"/>
</dbReference>
<dbReference type="WBParaSite" id="EN70_3347">
    <property type="protein sequence ID" value="EN70_3347"/>
    <property type="gene ID" value="EN70_3347"/>
</dbReference>
<organism evidence="2 3">
    <name type="scientific">Loa loa</name>
    <name type="common">Eye worm</name>
    <name type="synonym">Filaria loa</name>
    <dbReference type="NCBI Taxonomy" id="7209"/>
    <lineage>
        <taxon>Eukaryota</taxon>
        <taxon>Metazoa</taxon>
        <taxon>Ecdysozoa</taxon>
        <taxon>Nematoda</taxon>
        <taxon>Chromadorea</taxon>
        <taxon>Rhabditida</taxon>
        <taxon>Spirurina</taxon>
        <taxon>Spiruromorpha</taxon>
        <taxon>Filarioidea</taxon>
        <taxon>Onchocercidae</taxon>
        <taxon>Loa</taxon>
    </lineage>
</organism>
<reference evidence="3" key="2">
    <citation type="submission" date="2016-11" db="UniProtKB">
        <authorList>
            <consortium name="WormBaseParasite"/>
        </authorList>
    </citation>
    <scope>IDENTIFICATION</scope>
</reference>
<sequence length="168" mass="19077">MIKSSYLYPAIFYISGIGVAMLLVAIFKILLLSYSVMGIFYTFKSITAAFSSLSQTTWLECVYESHSSCYDPYVQCNESSGNYQYYSECYNFQNDQMISNSNYTWEQVVIAVTSTSEALREFPPNIYWMEKINKPGKVSEFFIASGTIEQAVIALVAILGIRFYAKVT</sequence>
<evidence type="ECO:0000313" key="2">
    <source>
        <dbReference type="Proteomes" id="UP000095285"/>
    </source>
</evidence>
<keyword evidence="2" id="KW-1185">Reference proteome</keyword>
<name>A0A1I7VJT2_LOALO</name>
<dbReference type="AlphaFoldDB" id="A0A1I7VJT2"/>
<reference evidence="2" key="1">
    <citation type="submission" date="2012-04" db="EMBL/GenBank/DDBJ databases">
        <title>The Genome Sequence of Loa loa.</title>
        <authorList>
            <consortium name="The Broad Institute Genome Sequencing Platform"/>
            <consortium name="Broad Institute Genome Sequencing Center for Infectious Disease"/>
            <person name="Nutman T.B."/>
            <person name="Fink D.L."/>
            <person name="Russ C."/>
            <person name="Young S."/>
            <person name="Zeng Q."/>
            <person name="Gargeya S."/>
            <person name="Alvarado L."/>
            <person name="Berlin A."/>
            <person name="Chapman S.B."/>
            <person name="Chen Z."/>
            <person name="Freedman E."/>
            <person name="Gellesch M."/>
            <person name="Goldberg J."/>
            <person name="Griggs A."/>
            <person name="Gujja S."/>
            <person name="Heilman E.R."/>
            <person name="Heiman D."/>
            <person name="Howarth C."/>
            <person name="Mehta T."/>
            <person name="Neiman D."/>
            <person name="Pearson M."/>
            <person name="Roberts A."/>
            <person name="Saif S."/>
            <person name="Shea T."/>
            <person name="Shenoy N."/>
            <person name="Sisk P."/>
            <person name="Stolte C."/>
            <person name="Sykes S."/>
            <person name="White J."/>
            <person name="Yandava C."/>
            <person name="Haas B."/>
            <person name="Henn M.R."/>
            <person name="Nusbaum C."/>
            <person name="Birren B."/>
        </authorList>
    </citation>
    <scope>NUCLEOTIDE SEQUENCE [LARGE SCALE GENOMIC DNA]</scope>
</reference>
<protein>
    <submittedName>
        <fullName evidence="3">Transmembrane protein</fullName>
    </submittedName>
</protein>